<dbReference type="AlphaFoldDB" id="B2A770"/>
<dbReference type="Proteomes" id="UP000001683">
    <property type="component" value="Chromosome"/>
</dbReference>
<keyword evidence="11" id="KW-1185">Reference proteome</keyword>
<reference evidence="10 11" key="2">
    <citation type="journal article" date="2011" name="J. Bacteriol.">
        <title>Complete genome sequence of the anaerobic, halophilic alkalithermophile Natranaerobius thermophilus JW/NM-WN-LF.</title>
        <authorList>
            <person name="Zhao B."/>
            <person name="Mesbah N.M."/>
            <person name="Dalin E."/>
            <person name="Goodwin L."/>
            <person name="Nolan M."/>
            <person name="Pitluck S."/>
            <person name="Chertkov O."/>
            <person name="Brettin T.S."/>
            <person name="Han J."/>
            <person name="Larimer F.W."/>
            <person name="Land M.L."/>
            <person name="Hauser L."/>
            <person name="Kyrpides N."/>
            <person name="Wiegel J."/>
        </authorList>
    </citation>
    <scope>NUCLEOTIDE SEQUENCE [LARGE SCALE GENOMIC DNA]</scope>
    <source>
        <strain evidence="11">ATCC BAA-1301 / DSM 18059 / JW/NM-WN-LF</strain>
    </source>
</reference>
<comment type="cofactor">
    <cofactor evidence="1">
        <name>[4Fe-4S] cluster</name>
        <dbReference type="ChEBI" id="CHEBI:49883"/>
    </cofactor>
</comment>
<dbReference type="InterPro" id="IPR058240">
    <property type="entry name" value="rSAM_sf"/>
</dbReference>
<dbReference type="SUPFAM" id="SSF102114">
    <property type="entry name" value="Radical SAM enzymes"/>
    <property type="match status" value="1"/>
</dbReference>
<keyword evidence="3" id="KW-0808">Transferase</keyword>
<proteinExistence type="predicted"/>
<evidence type="ECO:0000256" key="5">
    <source>
        <dbReference type="ARBA" id="ARBA00022723"/>
    </source>
</evidence>
<evidence type="ECO:0000259" key="9">
    <source>
        <dbReference type="PROSITE" id="PS51918"/>
    </source>
</evidence>
<organism evidence="10 11">
    <name type="scientific">Natranaerobius thermophilus (strain ATCC BAA-1301 / DSM 18059 / JW/NM-WN-LF)</name>
    <dbReference type="NCBI Taxonomy" id="457570"/>
    <lineage>
        <taxon>Bacteria</taxon>
        <taxon>Bacillati</taxon>
        <taxon>Bacillota</taxon>
        <taxon>Clostridia</taxon>
        <taxon>Natranaerobiales</taxon>
        <taxon>Natranaerobiaceae</taxon>
        <taxon>Natranaerobius</taxon>
    </lineage>
</organism>
<keyword evidence="2" id="KW-0489">Methyltransferase</keyword>
<dbReference type="SFLD" id="SFLDG01082">
    <property type="entry name" value="B12-binding_domain_containing"/>
    <property type="match status" value="1"/>
</dbReference>
<dbReference type="SFLD" id="SFLDS00029">
    <property type="entry name" value="Radical_SAM"/>
    <property type="match status" value="1"/>
</dbReference>
<evidence type="ECO:0000256" key="2">
    <source>
        <dbReference type="ARBA" id="ARBA00022603"/>
    </source>
</evidence>
<name>B2A770_NATTJ</name>
<keyword evidence="7" id="KW-0411">Iron-sulfur</keyword>
<evidence type="ECO:0000313" key="11">
    <source>
        <dbReference type="Proteomes" id="UP000001683"/>
    </source>
</evidence>
<dbReference type="Pfam" id="PF02310">
    <property type="entry name" value="B12-binding"/>
    <property type="match status" value="1"/>
</dbReference>
<dbReference type="InterPro" id="IPR051198">
    <property type="entry name" value="BchE-like"/>
</dbReference>
<dbReference type="Gene3D" id="3.80.30.20">
    <property type="entry name" value="tm_1862 like domain"/>
    <property type="match status" value="1"/>
</dbReference>
<evidence type="ECO:0000256" key="4">
    <source>
        <dbReference type="ARBA" id="ARBA00022691"/>
    </source>
</evidence>
<gene>
    <name evidence="10" type="ordered locus">Nther_0671</name>
</gene>
<keyword evidence="6" id="KW-0408">Iron</keyword>
<dbReference type="GO" id="GO:0005829">
    <property type="term" value="C:cytosol"/>
    <property type="evidence" value="ECO:0007669"/>
    <property type="project" value="TreeGrafter"/>
</dbReference>
<reference evidence="10 11" key="1">
    <citation type="submission" date="2008-04" db="EMBL/GenBank/DDBJ databases">
        <title>Complete sequence of chromosome of Natranaerobius thermophilus JW/NM-WN-LF.</title>
        <authorList>
            <consortium name="US DOE Joint Genome Institute"/>
            <person name="Copeland A."/>
            <person name="Lucas S."/>
            <person name="Lapidus A."/>
            <person name="Glavina del Rio T."/>
            <person name="Dalin E."/>
            <person name="Tice H."/>
            <person name="Bruce D."/>
            <person name="Goodwin L."/>
            <person name="Pitluck S."/>
            <person name="Chertkov O."/>
            <person name="Brettin T."/>
            <person name="Detter J.C."/>
            <person name="Han C."/>
            <person name="Kuske C.R."/>
            <person name="Schmutz J."/>
            <person name="Larimer F."/>
            <person name="Land M."/>
            <person name="Hauser L."/>
            <person name="Kyrpides N."/>
            <person name="Lykidis A."/>
            <person name="Mesbah N.M."/>
            <person name="Wiegel J."/>
        </authorList>
    </citation>
    <scope>NUCLEOTIDE SEQUENCE [LARGE SCALE GENOMIC DNA]</scope>
    <source>
        <strain evidence="11">ATCC BAA-1301 / DSM 18059 / JW/NM-WN-LF</strain>
    </source>
</reference>
<dbReference type="GO" id="GO:0046872">
    <property type="term" value="F:metal ion binding"/>
    <property type="evidence" value="ECO:0007669"/>
    <property type="project" value="UniProtKB-KW"/>
</dbReference>
<keyword evidence="4" id="KW-0949">S-adenosyl-L-methionine</keyword>
<protein>
    <submittedName>
        <fullName evidence="10">Radical SAM domain protein</fullName>
    </submittedName>
</protein>
<evidence type="ECO:0000256" key="6">
    <source>
        <dbReference type="ARBA" id="ARBA00023004"/>
    </source>
</evidence>
<dbReference type="RefSeq" id="WP_012447148.1">
    <property type="nucleotide sequence ID" value="NC_010718.1"/>
</dbReference>
<dbReference type="InterPro" id="IPR034466">
    <property type="entry name" value="Methyltransferase_Class_B"/>
</dbReference>
<feature type="domain" description="Radical SAM core" evidence="9">
    <location>
        <begin position="175"/>
        <end position="393"/>
    </location>
</feature>
<dbReference type="eggNOG" id="COG1032">
    <property type="taxonomic scope" value="Bacteria"/>
</dbReference>
<dbReference type="KEGG" id="nth:Nther_0671"/>
<dbReference type="CDD" id="cd01335">
    <property type="entry name" value="Radical_SAM"/>
    <property type="match status" value="1"/>
</dbReference>
<keyword evidence="5" id="KW-0479">Metal-binding</keyword>
<dbReference type="InterPro" id="IPR007197">
    <property type="entry name" value="rSAM"/>
</dbReference>
<dbReference type="CDD" id="cd02068">
    <property type="entry name" value="radical_SAM_B12_BD"/>
    <property type="match status" value="1"/>
</dbReference>
<dbReference type="EMBL" id="CP001034">
    <property type="protein sequence ID" value="ACB84264.1"/>
    <property type="molecule type" value="Genomic_DNA"/>
</dbReference>
<evidence type="ECO:0000313" key="10">
    <source>
        <dbReference type="EMBL" id="ACB84264.1"/>
    </source>
</evidence>
<evidence type="ECO:0000256" key="1">
    <source>
        <dbReference type="ARBA" id="ARBA00001966"/>
    </source>
</evidence>
<dbReference type="PROSITE" id="PS51918">
    <property type="entry name" value="RADICAL_SAM"/>
    <property type="match status" value="1"/>
</dbReference>
<feature type="domain" description="B12-binding" evidence="8">
    <location>
        <begin position="7"/>
        <end position="132"/>
    </location>
</feature>
<dbReference type="PANTHER" id="PTHR43409">
    <property type="entry name" value="ANAEROBIC MAGNESIUM-PROTOPORPHYRIN IX MONOMETHYL ESTER CYCLASE-RELATED"/>
    <property type="match status" value="1"/>
</dbReference>
<dbReference type="PROSITE" id="PS51332">
    <property type="entry name" value="B12_BINDING"/>
    <property type="match status" value="1"/>
</dbReference>
<dbReference type="SMART" id="SM00729">
    <property type="entry name" value="Elp3"/>
    <property type="match status" value="1"/>
</dbReference>
<dbReference type="PANTHER" id="PTHR43409:SF7">
    <property type="entry name" value="BLL1977 PROTEIN"/>
    <property type="match status" value="1"/>
</dbReference>
<dbReference type="InterPro" id="IPR006638">
    <property type="entry name" value="Elp3/MiaA/NifB-like_rSAM"/>
</dbReference>
<dbReference type="InterPro" id="IPR036724">
    <property type="entry name" value="Cobalamin-bd_sf"/>
</dbReference>
<dbReference type="InterPro" id="IPR023404">
    <property type="entry name" value="rSAM_horseshoe"/>
</dbReference>
<dbReference type="GO" id="GO:0031419">
    <property type="term" value="F:cobalamin binding"/>
    <property type="evidence" value="ECO:0007669"/>
    <property type="project" value="InterPro"/>
</dbReference>
<evidence type="ECO:0000256" key="3">
    <source>
        <dbReference type="ARBA" id="ARBA00022679"/>
    </source>
</evidence>
<dbReference type="Gene3D" id="3.40.50.280">
    <property type="entry name" value="Cobalamin-binding domain"/>
    <property type="match status" value="1"/>
</dbReference>
<dbReference type="InterPro" id="IPR006158">
    <property type="entry name" value="Cobalamin-bd"/>
</dbReference>
<dbReference type="Pfam" id="PF04055">
    <property type="entry name" value="Radical_SAM"/>
    <property type="match status" value="1"/>
</dbReference>
<dbReference type="OrthoDB" id="9815044at2"/>
<dbReference type="SUPFAM" id="SSF52242">
    <property type="entry name" value="Cobalamin (vitamin B12)-binding domain"/>
    <property type="match status" value="1"/>
</dbReference>
<sequence length="468" mass="54057">MKITLIEPKSPGVHVFNKVKLPRLGLPIMATILKQKGYDVEVQAEEIRSLNFDRIYNSDLVGLSTITSTAPRAYHLADKIKNQVDIPIVIGGSHVTFYPEEALSHADFCVMGEGEKSFLELVEFIDTQKDSGKKPENIPGLAYFNENKELIKNSLPDPVTHNDLPFPDLSLIAGSEKMNILPMETSRGCPFGCKFCSVIKMFGKKYRFKHIDKVADELARLSPAKIFFYDDNFAADRERTYQLMKKIISRRDINIQWGAQVRADIYKDPELLDIMKEAGGRMLHIGFESVNQSTLEEYNKSLSIDETKQAIKTIKDKGFHIHGMFVIGSDHDDVRTAHETVNFALKHKIDTIQLLILVPIPGSEQFHELASQNRLLPSSWEYYDGHHVVHRPENISPYELQYQVMKEMTRFYSFKKCLELAAKFKFINLYFRFYGFRTLRQWFKDRKNISYLEFLKKKYSPDVTMNTQ</sequence>
<dbReference type="SFLD" id="SFLDG01123">
    <property type="entry name" value="methyltransferase_(Class_B)"/>
    <property type="match status" value="1"/>
</dbReference>
<dbReference type="GO" id="GO:0051539">
    <property type="term" value="F:4 iron, 4 sulfur cluster binding"/>
    <property type="evidence" value="ECO:0007669"/>
    <property type="project" value="UniProtKB-KW"/>
</dbReference>
<accession>B2A770</accession>
<evidence type="ECO:0000256" key="7">
    <source>
        <dbReference type="ARBA" id="ARBA00023014"/>
    </source>
</evidence>
<dbReference type="HOGENOM" id="CLU_021572_4_3_9"/>
<dbReference type="GO" id="GO:0003824">
    <property type="term" value="F:catalytic activity"/>
    <property type="evidence" value="ECO:0007669"/>
    <property type="project" value="InterPro"/>
</dbReference>
<evidence type="ECO:0000259" key="8">
    <source>
        <dbReference type="PROSITE" id="PS51332"/>
    </source>
</evidence>
<dbReference type="InParanoid" id="B2A770"/>